<keyword evidence="7" id="KW-0949">S-adenosyl-L-methionine</keyword>
<dbReference type="Gene3D" id="3.40.50.150">
    <property type="entry name" value="Vaccinia Virus protein VP39"/>
    <property type="match status" value="1"/>
</dbReference>
<evidence type="ECO:0000256" key="7">
    <source>
        <dbReference type="ARBA" id="ARBA00022691"/>
    </source>
</evidence>
<dbReference type="Proteomes" id="UP000024332">
    <property type="component" value="Unassembled WGS sequence"/>
</dbReference>
<dbReference type="InterPro" id="IPR000682">
    <property type="entry name" value="PCMT"/>
</dbReference>
<comment type="caution">
    <text evidence="10">The sequence shown here is derived from an EMBL/GenBank/DDBJ whole genome shotgun (WGS) entry which is preliminary data.</text>
</comment>
<evidence type="ECO:0000256" key="6">
    <source>
        <dbReference type="ARBA" id="ARBA00022679"/>
    </source>
</evidence>
<dbReference type="GO" id="GO:0005737">
    <property type="term" value="C:cytoplasm"/>
    <property type="evidence" value="ECO:0007669"/>
    <property type="project" value="UniProtKB-SubCell"/>
</dbReference>
<keyword evidence="4" id="KW-0963">Cytoplasm</keyword>
<dbReference type="Pfam" id="PF01135">
    <property type="entry name" value="PCMT"/>
    <property type="match status" value="1"/>
</dbReference>
<dbReference type="STRING" id="1160895.CM19_10650"/>
<keyword evidence="11" id="KW-1185">Reference proteome</keyword>
<evidence type="ECO:0000313" key="10">
    <source>
        <dbReference type="EMBL" id="EZQ02256.1"/>
    </source>
</evidence>
<evidence type="ECO:0000313" key="11">
    <source>
        <dbReference type="Proteomes" id="UP000024332"/>
    </source>
</evidence>
<dbReference type="GO" id="GO:0032259">
    <property type="term" value="P:methylation"/>
    <property type="evidence" value="ECO:0007669"/>
    <property type="project" value="UniProtKB-KW"/>
</dbReference>
<protein>
    <recommendedName>
        <fullName evidence="3">protein-L-isoaspartate(D-aspartate) O-methyltransferase</fullName>
        <ecNumber evidence="3">2.1.1.77</ecNumber>
    </recommendedName>
</protein>
<dbReference type="PANTHER" id="PTHR11579">
    <property type="entry name" value="PROTEIN-L-ISOASPARTATE O-METHYLTRANSFERASE"/>
    <property type="match status" value="1"/>
</dbReference>
<dbReference type="AlphaFoldDB" id="A0A031LM00"/>
<dbReference type="PANTHER" id="PTHR11579:SF0">
    <property type="entry name" value="PROTEIN-L-ISOASPARTATE(D-ASPARTATE) O-METHYLTRANSFERASE"/>
    <property type="match status" value="1"/>
</dbReference>
<keyword evidence="5 10" id="KW-0489">Methyltransferase</keyword>
<dbReference type="OrthoDB" id="33618at2157"/>
<proteinExistence type="inferred from homology"/>
<evidence type="ECO:0000256" key="3">
    <source>
        <dbReference type="ARBA" id="ARBA00011890"/>
    </source>
</evidence>
<comment type="catalytic activity">
    <reaction evidence="9">
        <text>[protein]-L-isoaspartate + S-adenosyl-L-methionine = [protein]-L-isoaspartate alpha-methyl ester + S-adenosyl-L-homocysteine</text>
        <dbReference type="Rhea" id="RHEA:12705"/>
        <dbReference type="Rhea" id="RHEA-COMP:12143"/>
        <dbReference type="Rhea" id="RHEA-COMP:12144"/>
        <dbReference type="ChEBI" id="CHEBI:57856"/>
        <dbReference type="ChEBI" id="CHEBI:59789"/>
        <dbReference type="ChEBI" id="CHEBI:90596"/>
        <dbReference type="ChEBI" id="CHEBI:90598"/>
        <dbReference type="EC" id="2.1.1.77"/>
    </reaction>
</comment>
<dbReference type="RefSeq" id="WP_048100324.1">
    <property type="nucleotide sequence ID" value="NZ_JFZT01000052.1"/>
</dbReference>
<organism evidence="10 11">
    <name type="scientific">Candidatus Acidianus copahuensis</name>
    <dbReference type="NCBI Taxonomy" id="1160895"/>
    <lineage>
        <taxon>Archaea</taxon>
        <taxon>Thermoproteota</taxon>
        <taxon>Thermoprotei</taxon>
        <taxon>Sulfolobales</taxon>
        <taxon>Sulfolobaceae</taxon>
        <taxon>Acidianus</taxon>
    </lineage>
</organism>
<dbReference type="EC" id="2.1.1.77" evidence="3"/>
<keyword evidence="6 10" id="KW-0808">Transferase</keyword>
<dbReference type="SUPFAM" id="SSF53335">
    <property type="entry name" value="S-adenosyl-L-methionine-dependent methyltransferases"/>
    <property type="match status" value="1"/>
</dbReference>
<reference evidence="10 11" key="1">
    <citation type="submission" date="2014-03" db="EMBL/GenBank/DDBJ databases">
        <title>Draft genome sequence of the novel thermoacidophilic archaea Acidianus copahuensis ALE1 strain, isolated from Copahue volcanic area in Neuquen Argentina.</title>
        <authorList>
            <person name="Urbieta M.S."/>
            <person name="Rascovan N."/>
            <person name="Castro C."/>
            <person name="Revale S."/>
            <person name="Giaveno M.A."/>
            <person name="Vazquez M.P."/>
            <person name="Donati E.R."/>
        </authorList>
    </citation>
    <scope>NUCLEOTIDE SEQUENCE [LARGE SCALE GENOMIC DNA]</scope>
    <source>
        <strain evidence="10 11">ALE1</strain>
    </source>
</reference>
<evidence type="ECO:0000256" key="9">
    <source>
        <dbReference type="ARBA" id="ARBA00029295"/>
    </source>
</evidence>
<comment type="function">
    <text evidence="8">Catalyzes the methyl esterification of L-isoaspartyl residues in peptides and proteins that result from spontaneous decomposition of normal L-aspartyl and L-asparaginyl residues. It plays a role in the repair and/or degradation of damaged proteins.</text>
</comment>
<name>A0A031LM00_9CREN</name>
<gene>
    <name evidence="10" type="ORF">CM19_10650</name>
</gene>
<dbReference type="InterPro" id="IPR029063">
    <property type="entry name" value="SAM-dependent_MTases_sf"/>
</dbReference>
<evidence type="ECO:0000256" key="2">
    <source>
        <dbReference type="ARBA" id="ARBA00005369"/>
    </source>
</evidence>
<comment type="subcellular location">
    <subcellularLocation>
        <location evidence="1">Cytoplasm</location>
    </subcellularLocation>
</comment>
<evidence type="ECO:0000256" key="4">
    <source>
        <dbReference type="ARBA" id="ARBA00022490"/>
    </source>
</evidence>
<comment type="similarity">
    <text evidence="2">Belongs to the methyltransferase superfamily. L-isoaspartyl/D-aspartyl protein methyltransferase family.</text>
</comment>
<evidence type="ECO:0000256" key="8">
    <source>
        <dbReference type="ARBA" id="ARBA00025330"/>
    </source>
</evidence>
<evidence type="ECO:0000256" key="1">
    <source>
        <dbReference type="ARBA" id="ARBA00004496"/>
    </source>
</evidence>
<dbReference type="EMBL" id="JFZT01000052">
    <property type="protein sequence ID" value="EZQ02256.1"/>
    <property type="molecule type" value="Genomic_DNA"/>
</dbReference>
<accession>A0A031LM00</accession>
<dbReference type="GO" id="GO:0004719">
    <property type="term" value="F:protein-L-isoaspartate (D-aspartate) O-methyltransferase activity"/>
    <property type="evidence" value="ECO:0007669"/>
    <property type="project" value="UniProtKB-EC"/>
</dbReference>
<dbReference type="CDD" id="cd02440">
    <property type="entry name" value="AdoMet_MTases"/>
    <property type="match status" value="1"/>
</dbReference>
<sequence length="211" mass="23591">MKSLDELLKTLKTKELADAILKVNRADFLPDSMKQLATEEKYLESPIPITKQIATTALSLGVFMLDSLDLKRGDKVLEIGTGSGYYTALIAEVTGDENVVSIEYNEDMFEYAKMRLSKYPKIKLIKGDGTLGYPYESPYDKVIVWAACPTILCMPFSQMKEDGLMVIPVGCGKVQSLLLVRKNNNLPEIRKLSNVIFIKIGGVFGFYDQEN</sequence>
<evidence type="ECO:0000256" key="5">
    <source>
        <dbReference type="ARBA" id="ARBA00022603"/>
    </source>
</evidence>